<dbReference type="Proteomes" id="UP001497700">
    <property type="component" value="Unassembled WGS sequence"/>
</dbReference>
<accession>A0ACB9ZGV0</accession>
<name>A0ACB9ZGV0_9PEZI</name>
<proteinExistence type="predicted"/>
<protein>
    <submittedName>
        <fullName evidence="1">Uncharacterized protein</fullName>
    </submittedName>
</protein>
<evidence type="ECO:0000313" key="1">
    <source>
        <dbReference type="EMBL" id="KAI4870969.1"/>
    </source>
</evidence>
<dbReference type="EMBL" id="MU393421">
    <property type="protein sequence ID" value="KAI4870969.1"/>
    <property type="molecule type" value="Genomic_DNA"/>
</dbReference>
<sequence length="186" mass="20329">MVYDQAATARPPSGVLSSIHNGPDLLDPTGDWPVSLAESYSERYHHLLSPSTPWEDWFECLGHQGTYEWELGSDLLSRIVGHLSLHTWFPLPQILMVATSHNELYNGAQQLGFSTILRDYVSEPSLRRHLCFTQQDEILEAEKAARSQSTPAQAAKDPMGSGTEAPGAGAGSGAEFRADAGSDNNY</sequence>
<reference evidence="1 2" key="1">
    <citation type="journal article" date="2022" name="New Phytol.">
        <title>Ecological generalism drives hyperdiversity of secondary metabolite gene clusters in xylarialean endophytes.</title>
        <authorList>
            <person name="Franco M.E.E."/>
            <person name="Wisecaver J.H."/>
            <person name="Arnold A.E."/>
            <person name="Ju Y.M."/>
            <person name="Slot J.C."/>
            <person name="Ahrendt S."/>
            <person name="Moore L.P."/>
            <person name="Eastman K.E."/>
            <person name="Scott K."/>
            <person name="Konkel Z."/>
            <person name="Mondo S.J."/>
            <person name="Kuo A."/>
            <person name="Hayes R.D."/>
            <person name="Haridas S."/>
            <person name="Andreopoulos B."/>
            <person name="Riley R."/>
            <person name="LaButti K."/>
            <person name="Pangilinan J."/>
            <person name="Lipzen A."/>
            <person name="Amirebrahimi M."/>
            <person name="Yan J."/>
            <person name="Adam C."/>
            <person name="Keymanesh K."/>
            <person name="Ng V."/>
            <person name="Louie K."/>
            <person name="Northen T."/>
            <person name="Drula E."/>
            <person name="Henrissat B."/>
            <person name="Hsieh H.M."/>
            <person name="Youens-Clark K."/>
            <person name="Lutzoni F."/>
            <person name="Miadlikowska J."/>
            <person name="Eastwood D.C."/>
            <person name="Hamelin R.C."/>
            <person name="Grigoriev I.V."/>
            <person name="U'Ren J.M."/>
        </authorList>
    </citation>
    <scope>NUCLEOTIDE SEQUENCE [LARGE SCALE GENOMIC DNA]</scope>
    <source>
        <strain evidence="1 2">CBS 119005</strain>
    </source>
</reference>
<gene>
    <name evidence="1" type="ORF">F4820DRAFT_442398</name>
</gene>
<comment type="caution">
    <text evidence="1">The sequence shown here is derived from an EMBL/GenBank/DDBJ whole genome shotgun (WGS) entry which is preliminary data.</text>
</comment>
<organism evidence="1 2">
    <name type="scientific">Hypoxylon rubiginosum</name>
    <dbReference type="NCBI Taxonomy" id="110542"/>
    <lineage>
        <taxon>Eukaryota</taxon>
        <taxon>Fungi</taxon>
        <taxon>Dikarya</taxon>
        <taxon>Ascomycota</taxon>
        <taxon>Pezizomycotina</taxon>
        <taxon>Sordariomycetes</taxon>
        <taxon>Xylariomycetidae</taxon>
        <taxon>Xylariales</taxon>
        <taxon>Hypoxylaceae</taxon>
        <taxon>Hypoxylon</taxon>
    </lineage>
</organism>
<keyword evidence="2" id="KW-1185">Reference proteome</keyword>
<evidence type="ECO:0000313" key="2">
    <source>
        <dbReference type="Proteomes" id="UP001497700"/>
    </source>
</evidence>